<gene>
    <name evidence="4" type="ORF">C8A01DRAFT_46518</name>
</gene>
<feature type="repeat" description="WD" evidence="2">
    <location>
        <begin position="687"/>
        <end position="715"/>
    </location>
</feature>
<dbReference type="Pfam" id="PF00400">
    <property type="entry name" value="WD40"/>
    <property type="match status" value="3"/>
</dbReference>
<sequence length="762" mass="85074">MAGRGKSTIARTIARTYHGRKQLGASFFFSRGISDLSQPAKFFPTVAVQLASSCPSLKASIARAVEENKNIANETLHDQWNTLIFQPLLGFDPERSPTSSPLVVVVDALDECESDHAIVEILRLLSEATVITAFKLRILITSRPETSIAGGFRAMTEGIYESLALDHVPRDVVDGDIALFFRGRFRDIALGSGNPSTNWPDEAAIAVLVRKAAGLFIYAATICRFIQEKRHWSPRKLLAIIVPDEQNDIPRPGTRSSPSTSPTAELDTLYLTILQQSMAGIRTTCQEEEEEARYFRLVFGALALLYEPLSTIALANLLGEDDDDIYAMLSPLRSVLRVSEKRDEPIHLLHPSFRDFLISEDRCKDARYRVDHETTHQLLVARCLGRLMDNEHGLKKEIRNLRRLGIRSKELGPALKERLFPRDMWYACVYWIHHLIAANTPVRDGDLPRRFLTECFHLWLEALSIMRMFDGGVEPRFDLDSVVTARHGANTMEFAQDAKRFIQHSLSMIGDAPLRIYYSALVFCPKNHLIRGHFIDQIPTWIKRLALVEREWNPCLQVLKLQGAPVGAVAFSPDSRVFASGSWDSTIKLWDLATATLKFTLRGHWARLLASASEDGSVMLWNPVDGTPYGVLTSTSYAVSRPNRTSGSRSSRTAHVRFSPDGGVLASAFNNKITLWSPTTGTSYGFLNGHTDVITVLCFSRDGKLLASASQDCTVVGLVGSRDLRDGCLGPKEAIVMLSDDAKWNLFKYVFDKRIISLHSPS</sequence>
<keyword evidence="5" id="KW-1185">Reference proteome</keyword>
<evidence type="ECO:0000313" key="5">
    <source>
        <dbReference type="Proteomes" id="UP001303115"/>
    </source>
</evidence>
<feature type="repeat" description="WD" evidence="2">
    <location>
        <begin position="559"/>
        <end position="600"/>
    </location>
</feature>
<evidence type="ECO:0000259" key="3">
    <source>
        <dbReference type="Pfam" id="PF24883"/>
    </source>
</evidence>
<dbReference type="SMART" id="SM00320">
    <property type="entry name" value="WD40"/>
    <property type="match status" value="4"/>
</dbReference>
<dbReference type="SUPFAM" id="SSF50998">
    <property type="entry name" value="Quinoprotein alcohol dehydrogenase-like"/>
    <property type="match status" value="1"/>
</dbReference>
<protein>
    <recommendedName>
        <fullName evidence="3">Nephrocystin 3-like N-terminal domain-containing protein</fullName>
    </recommendedName>
</protein>
<evidence type="ECO:0000313" key="4">
    <source>
        <dbReference type="EMBL" id="KAK4040121.1"/>
    </source>
</evidence>
<dbReference type="InterPro" id="IPR011047">
    <property type="entry name" value="Quinoprotein_ADH-like_sf"/>
</dbReference>
<reference evidence="5" key="1">
    <citation type="journal article" date="2023" name="Mol. Phylogenet. Evol.">
        <title>Genome-scale phylogeny and comparative genomics of the fungal order Sordariales.</title>
        <authorList>
            <person name="Hensen N."/>
            <person name="Bonometti L."/>
            <person name="Westerberg I."/>
            <person name="Brannstrom I.O."/>
            <person name="Guillou S."/>
            <person name="Cros-Aarteil S."/>
            <person name="Calhoun S."/>
            <person name="Haridas S."/>
            <person name="Kuo A."/>
            <person name="Mondo S."/>
            <person name="Pangilinan J."/>
            <person name="Riley R."/>
            <person name="LaButti K."/>
            <person name="Andreopoulos B."/>
            <person name="Lipzen A."/>
            <person name="Chen C."/>
            <person name="Yan M."/>
            <person name="Daum C."/>
            <person name="Ng V."/>
            <person name="Clum A."/>
            <person name="Steindorff A."/>
            <person name="Ohm R.A."/>
            <person name="Martin F."/>
            <person name="Silar P."/>
            <person name="Natvig D.O."/>
            <person name="Lalanne C."/>
            <person name="Gautier V."/>
            <person name="Ament-Velasquez S.L."/>
            <person name="Kruys A."/>
            <person name="Hutchinson M.I."/>
            <person name="Powell A.J."/>
            <person name="Barry K."/>
            <person name="Miller A.N."/>
            <person name="Grigoriev I.V."/>
            <person name="Debuchy R."/>
            <person name="Gladieux P."/>
            <person name="Hiltunen Thoren M."/>
            <person name="Johannesson H."/>
        </authorList>
    </citation>
    <scope>NUCLEOTIDE SEQUENCE [LARGE SCALE GENOMIC DNA]</scope>
    <source>
        <strain evidence="5">CBS 284.82</strain>
    </source>
</reference>
<organism evidence="4 5">
    <name type="scientific">Parachaetomium inaequale</name>
    <dbReference type="NCBI Taxonomy" id="2588326"/>
    <lineage>
        <taxon>Eukaryota</taxon>
        <taxon>Fungi</taxon>
        <taxon>Dikarya</taxon>
        <taxon>Ascomycota</taxon>
        <taxon>Pezizomycotina</taxon>
        <taxon>Sordariomycetes</taxon>
        <taxon>Sordariomycetidae</taxon>
        <taxon>Sordariales</taxon>
        <taxon>Chaetomiaceae</taxon>
        <taxon>Parachaetomium</taxon>
    </lineage>
</organism>
<dbReference type="InterPro" id="IPR056884">
    <property type="entry name" value="NPHP3-like_N"/>
</dbReference>
<dbReference type="PANTHER" id="PTHR10039:SF14">
    <property type="entry name" value="NACHT DOMAIN-CONTAINING PROTEIN"/>
    <property type="match status" value="1"/>
</dbReference>
<feature type="domain" description="Nephrocystin 3-like N-terminal" evidence="3">
    <location>
        <begin position="2"/>
        <end position="143"/>
    </location>
</feature>
<dbReference type="InterPro" id="IPR001680">
    <property type="entry name" value="WD40_rpt"/>
</dbReference>
<dbReference type="PROSITE" id="PS50294">
    <property type="entry name" value="WD_REPEATS_REGION"/>
    <property type="match status" value="1"/>
</dbReference>
<comment type="caution">
    <text evidence="4">The sequence shown here is derived from an EMBL/GenBank/DDBJ whole genome shotgun (WGS) entry which is preliminary data.</text>
</comment>
<dbReference type="Gene3D" id="2.130.10.10">
    <property type="entry name" value="YVTN repeat-like/Quinoprotein amine dehydrogenase"/>
    <property type="match status" value="2"/>
</dbReference>
<keyword evidence="2" id="KW-0853">WD repeat</keyword>
<dbReference type="Pfam" id="PF24883">
    <property type="entry name" value="NPHP3_N"/>
    <property type="match status" value="1"/>
</dbReference>
<dbReference type="InterPro" id="IPR015943">
    <property type="entry name" value="WD40/YVTN_repeat-like_dom_sf"/>
</dbReference>
<name>A0AAN6PFT1_9PEZI</name>
<dbReference type="AlphaFoldDB" id="A0AAN6PFT1"/>
<dbReference type="EMBL" id="MU854384">
    <property type="protein sequence ID" value="KAK4040121.1"/>
    <property type="molecule type" value="Genomic_DNA"/>
</dbReference>
<dbReference type="PROSITE" id="PS50082">
    <property type="entry name" value="WD_REPEATS_2"/>
    <property type="match status" value="2"/>
</dbReference>
<dbReference type="Proteomes" id="UP001303115">
    <property type="component" value="Unassembled WGS sequence"/>
</dbReference>
<keyword evidence="1" id="KW-0677">Repeat</keyword>
<proteinExistence type="predicted"/>
<dbReference type="PANTHER" id="PTHR10039">
    <property type="entry name" value="AMELOGENIN"/>
    <property type="match status" value="1"/>
</dbReference>
<evidence type="ECO:0000256" key="2">
    <source>
        <dbReference type="PROSITE-ProRule" id="PRU00221"/>
    </source>
</evidence>
<evidence type="ECO:0000256" key="1">
    <source>
        <dbReference type="ARBA" id="ARBA00022737"/>
    </source>
</evidence>
<accession>A0AAN6PFT1</accession>